<evidence type="ECO:0000313" key="1">
    <source>
        <dbReference type="EMBL" id="GME84353.1"/>
    </source>
</evidence>
<proteinExistence type="predicted"/>
<evidence type="ECO:0000313" key="2">
    <source>
        <dbReference type="Proteomes" id="UP001165064"/>
    </source>
</evidence>
<name>A0ACB5TAC6_AMBMO</name>
<organism evidence="1 2">
    <name type="scientific">Ambrosiozyma monospora</name>
    <name type="common">Yeast</name>
    <name type="synonym">Endomycopsis monosporus</name>
    <dbReference type="NCBI Taxonomy" id="43982"/>
    <lineage>
        <taxon>Eukaryota</taxon>
        <taxon>Fungi</taxon>
        <taxon>Dikarya</taxon>
        <taxon>Ascomycota</taxon>
        <taxon>Saccharomycotina</taxon>
        <taxon>Pichiomycetes</taxon>
        <taxon>Pichiales</taxon>
        <taxon>Pichiaceae</taxon>
        <taxon>Ambrosiozyma</taxon>
    </lineage>
</organism>
<keyword evidence="2" id="KW-1185">Reference proteome</keyword>
<protein>
    <submittedName>
        <fullName evidence="1">Unnamed protein product</fullName>
    </submittedName>
</protein>
<dbReference type="EMBL" id="BSXS01005427">
    <property type="protein sequence ID" value="GME84353.1"/>
    <property type="molecule type" value="Genomic_DNA"/>
</dbReference>
<accession>A0ACB5TAC6</accession>
<dbReference type="Proteomes" id="UP001165064">
    <property type="component" value="Unassembled WGS sequence"/>
</dbReference>
<comment type="caution">
    <text evidence="1">The sequence shown here is derived from an EMBL/GenBank/DDBJ whole genome shotgun (WGS) entry which is preliminary data.</text>
</comment>
<sequence length="509" mass="52984">MSDQFFNSWMDQESRIPNNPLLNLSDSNSTTPKSNAGPVTPKLGDTVNLVSINSNSTSTSTSVSTKDTPSYTMNNMFDIYKSMAANNQFIPVPTDEAFRSSTISAPLHVQLLEEKGNTFESQSDTKESQGDQGDISKNLGSLSLTDAINDRPFISKAGTGMSSQNLFNADPSSQQDSSGGLNQKSVIATSLLGANNSPKVGSRSVTPLSNIQPQHGSMGTGQAPGMINPPPGLAPPNLLDPEQINWYYLDPNGNQQGPFTGKMMHEWHSAKYLGPTLNVRREGETTYRTLQEFSLSVGNVDAPFLVKLPPVISPQAAGFPAGFPGGPHPMLHQGSFNQGFNSGTNLFGAANGSTNSIMGVGNGLGGGSQFFGNPAPGAFSQQPGWGSTNDFLSPSLYGNASPFLPKSDLNVGLPLNNGVSFSLVGANATSVSSPLIASATPLTSTSSATPLVGTSAVTLTASDSNSSNGNAPVEQAIEGDASGVDQTLEAIKSKVIDGIFGNENVPTKG</sequence>
<reference evidence="1" key="1">
    <citation type="submission" date="2023-04" db="EMBL/GenBank/DDBJ databases">
        <title>Ambrosiozyma monospora NBRC 10751.</title>
        <authorList>
            <person name="Ichikawa N."/>
            <person name="Sato H."/>
            <person name="Tonouchi N."/>
        </authorList>
    </citation>
    <scope>NUCLEOTIDE SEQUENCE</scope>
    <source>
        <strain evidence="1">NBRC 10751</strain>
    </source>
</reference>
<gene>
    <name evidence="1" type="ORF">Amon02_000677900</name>
</gene>